<sequence>MSKYYLSFVLFLGKTYTPSRSTSTLMRIMLMKQLSSWSSLASLIPTYVVCGSPIPQGLFRVLFLAPLLLPKSPTFSARFGILQEDDDDSSDSEEDVQEQPRLVLPHLHSLTLNICGGYKVEVDINAISVIHDTITLPSLEHLAYTSSTTARMFIYDPDSDSSIFITSLSRMLERSNSPLSSFRLESIPIKDVDLVSLLKQMTRLEVFEVRGADESSTSQLFYKGNHPHIVTITSQLLEALTLNSTNAQLLPRLRPIVLWIRTDWGDGQYPFETLLESRSQGTSPLESVYLHLVDETEDA</sequence>
<accession>A0AAW0B6J7</accession>
<dbReference type="AlphaFoldDB" id="A0AAW0B6J7"/>
<comment type="caution">
    <text evidence="1">The sequence shown here is derived from an EMBL/GenBank/DDBJ whole genome shotgun (WGS) entry which is preliminary data.</text>
</comment>
<dbReference type="Proteomes" id="UP001383192">
    <property type="component" value="Unassembled WGS sequence"/>
</dbReference>
<organism evidence="1 2">
    <name type="scientific">Paramarasmius palmivorus</name>
    <dbReference type="NCBI Taxonomy" id="297713"/>
    <lineage>
        <taxon>Eukaryota</taxon>
        <taxon>Fungi</taxon>
        <taxon>Dikarya</taxon>
        <taxon>Basidiomycota</taxon>
        <taxon>Agaricomycotina</taxon>
        <taxon>Agaricomycetes</taxon>
        <taxon>Agaricomycetidae</taxon>
        <taxon>Agaricales</taxon>
        <taxon>Marasmiineae</taxon>
        <taxon>Marasmiaceae</taxon>
        <taxon>Paramarasmius</taxon>
    </lineage>
</organism>
<gene>
    <name evidence="1" type="ORF">VNI00_017535</name>
</gene>
<keyword evidence="2" id="KW-1185">Reference proteome</keyword>
<name>A0AAW0B6J7_9AGAR</name>
<evidence type="ECO:0000313" key="1">
    <source>
        <dbReference type="EMBL" id="KAK7021089.1"/>
    </source>
</evidence>
<proteinExistence type="predicted"/>
<evidence type="ECO:0000313" key="2">
    <source>
        <dbReference type="Proteomes" id="UP001383192"/>
    </source>
</evidence>
<dbReference type="EMBL" id="JAYKXP010000176">
    <property type="protein sequence ID" value="KAK7021089.1"/>
    <property type="molecule type" value="Genomic_DNA"/>
</dbReference>
<protein>
    <submittedName>
        <fullName evidence="1">Uncharacterized protein</fullName>
    </submittedName>
</protein>
<reference evidence="1 2" key="1">
    <citation type="submission" date="2024-01" db="EMBL/GenBank/DDBJ databases">
        <title>A draft genome for a cacao thread blight-causing isolate of Paramarasmius palmivorus.</title>
        <authorList>
            <person name="Baruah I.K."/>
            <person name="Bukari Y."/>
            <person name="Amoako-Attah I."/>
            <person name="Meinhardt L.W."/>
            <person name="Bailey B.A."/>
            <person name="Cohen S.P."/>
        </authorList>
    </citation>
    <scope>NUCLEOTIDE SEQUENCE [LARGE SCALE GENOMIC DNA]</scope>
    <source>
        <strain evidence="1 2">GH-12</strain>
    </source>
</reference>